<comment type="caution">
    <text evidence="1">The sequence shown here is derived from an EMBL/GenBank/DDBJ whole genome shotgun (WGS) entry which is preliminary data.</text>
</comment>
<accession>A0A645AW41</accession>
<proteinExistence type="predicted"/>
<reference evidence="1" key="1">
    <citation type="submission" date="2019-08" db="EMBL/GenBank/DDBJ databases">
        <authorList>
            <person name="Kucharzyk K."/>
            <person name="Murdoch R.W."/>
            <person name="Higgins S."/>
            <person name="Loffler F."/>
        </authorList>
    </citation>
    <scope>NUCLEOTIDE SEQUENCE</scope>
</reference>
<dbReference type="AlphaFoldDB" id="A0A645AW41"/>
<name>A0A645AW41_9ZZZZ</name>
<dbReference type="EMBL" id="VSSQ01015122">
    <property type="protein sequence ID" value="MPM55123.1"/>
    <property type="molecule type" value="Genomic_DNA"/>
</dbReference>
<evidence type="ECO:0000313" key="1">
    <source>
        <dbReference type="EMBL" id="MPM55123.1"/>
    </source>
</evidence>
<sequence length="60" mass="6435">MESQNAAFALIDRHAVARGFHAEGAAAFNNLPGPEITPGTGGQIHLRRLLAFLSHRGDQQ</sequence>
<organism evidence="1">
    <name type="scientific">bioreactor metagenome</name>
    <dbReference type="NCBI Taxonomy" id="1076179"/>
    <lineage>
        <taxon>unclassified sequences</taxon>
        <taxon>metagenomes</taxon>
        <taxon>ecological metagenomes</taxon>
    </lineage>
</organism>
<gene>
    <name evidence="1" type="ORF">SDC9_101908</name>
</gene>
<protein>
    <submittedName>
        <fullName evidence="1">Uncharacterized protein</fullName>
    </submittedName>
</protein>